<dbReference type="SUPFAM" id="SSF48264">
    <property type="entry name" value="Cytochrome P450"/>
    <property type="match status" value="1"/>
</dbReference>
<evidence type="ECO:0008006" key="10">
    <source>
        <dbReference type="Google" id="ProtNLM"/>
    </source>
</evidence>
<evidence type="ECO:0000256" key="4">
    <source>
        <dbReference type="ARBA" id="ARBA00022723"/>
    </source>
</evidence>
<evidence type="ECO:0000256" key="6">
    <source>
        <dbReference type="ARBA" id="ARBA00023004"/>
    </source>
</evidence>
<dbReference type="InterPro" id="IPR002401">
    <property type="entry name" value="Cyt_P450_E_grp-I"/>
</dbReference>
<evidence type="ECO:0000256" key="1">
    <source>
        <dbReference type="ARBA" id="ARBA00001971"/>
    </source>
</evidence>
<gene>
    <name evidence="8" type="ORF">CITCOLO1_LOCUS20386</name>
</gene>
<keyword evidence="4" id="KW-0479">Metal-binding</keyword>
<evidence type="ECO:0000313" key="8">
    <source>
        <dbReference type="EMBL" id="CAK9327984.1"/>
    </source>
</evidence>
<dbReference type="PANTHER" id="PTHR47944:SF4">
    <property type="entry name" value="OS09G0441700 PROTEIN"/>
    <property type="match status" value="1"/>
</dbReference>
<dbReference type="Pfam" id="PF00067">
    <property type="entry name" value="p450"/>
    <property type="match status" value="1"/>
</dbReference>
<sequence length="335" mass="38464">MMFNRRYYGKGREDGGPTFEEEDHTQALLTILRHVHAFSISDFIPFLKPLDLDGHGKILKNALNSIERYDDPIIEERVQQWKDGKKKKKVEEDDILDILLSLKDENGKSLLSIHEIKAQIIELQIATIDNPSNAVEWAMAELLNQQKFLHKAIEELDKVVGRKRLVQESDIPKLKYITACVRESFRLHPYSSFNVPHVSNSDIVVAGYFIPKGSQVLLSRLGLGRNPRIWEDPLRFDPERHLKDGTVELGISEPNLRFITFTRGRRGCIGTSLGTNITIMLFARLLQGFSWSLLPGITKIDLSETHELCLSKPLHLYAKPRLSHNMYQRLIDHQP</sequence>
<dbReference type="InterPro" id="IPR036396">
    <property type="entry name" value="Cyt_P450_sf"/>
</dbReference>
<dbReference type="Gene3D" id="1.10.630.10">
    <property type="entry name" value="Cytochrome P450"/>
    <property type="match status" value="1"/>
</dbReference>
<name>A0ABP0Z639_9ROSI</name>
<accession>A0ABP0Z639</accession>
<keyword evidence="6" id="KW-0408">Iron</keyword>
<evidence type="ECO:0000256" key="5">
    <source>
        <dbReference type="ARBA" id="ARBA00023002"/>
    </source>
</evidence>
<protein>
    <recommendedName>
        <fullName evidence="10">Cytochrome P450</fullName>
    </recommendedName>
</protein>
<evidence type="ECO:0000256" key="7">
    <source>
        <dbReference type="ARBA" id="ARBA00023033"/>
    </source>
</evidence>
<evidence type="ECO:0000313" key="9">
    <source>
        <dbReference type="Proteomes" id="UP001642487"/>
    </source>
</evidence>
<organism evidence="8 9">
    <name type="scientific">Citrullus colocynthis</name>
    <name type="common">colocynth</name>
    <dbReference type="NCBI Taxonomy" id="252529"/>
    <lineage>
        <taxon>Eukaryota</taxon>
        <taxon>Viridiplantae</taxon>
        <taxon>Streptophyta</taxon>
        <taxon>Embryophyta</taxon>
        <taxon>Tracheophyta</taxon>
        <taxon>Spermatophyta</taxon>
        <taxon>Magnoliopsida</taxon>
        <taxon>eudicotyledons</taxon>
        <taxon>Gunneridae</taxon>
        <taxon>Pentapetalae</taxon>
        <taxon>rosids</taxon>
        <taxon>fabids</taxon>
        <taxon>Cucurbitales</taxon>
        <taxon>Cucurbitaceae</taxon>
        <taxon>Benincaseae</taxon>
        <taxon>Citrullus</taxon>
    </lineage>
</organism>
<dbReference type="PANTHER" id="PTHR47944">
    <property type="entry name" value="CYTOCHROME P450 98A9"/>
    <property type="match status" value="1"/>
</dbReference>
<dbReference type="PRINTS" id="PR00463">
    <property type="entry name" value="EP450I"/>
</dbReference>
<evidence type="ECO:0000256" key="2">
    <source>
        <dbReference type="ARBA" id="ARBA00010617"/>
    </source>
</evidence>
<keyword evidence="3" id="KW-0349">Heme</keyword>
<comment type="cofactor">
    <cofactor evidence="1">
        <name>heme</name>
        <dbReference type="ChEBI" id="CHEBI:30413"/>
    </cofactor>
</comment>
<dbReference type="Proteomes" id="UP001642487">
    <property type="component" value="Chromosome 8"/>
</dbReference>
<dbReference type="InterPro" id="IPR001128">
    <property type="entry name" value="Cyt_P450"/>
</dbReference>
<dbReference type="EMBL" id="OZ021742">
    <property type="protein sequence ID" value="CAK9327984.1"/>
    <property type="molecule type" value="Genomic_DNA"/>
</dbReference>
<evidence type="ECO:0000256" key="3">
    <source>
        <dbReference type="ARBA" id="ARBA00022617"/>
    </source>
</evidence>
<reference evidence="8 9" key="1">
    <citation type="submission" date="2024-03" db="EMBL/GenBank/DDBJ databases">
        <authorList>
            <person name="Gkanogiannis A."/>
            <person name="Becerra Lopez-Lavalle L."/>
        </authorList>
    </citation>
    <scope>NUCLEOTIDE SEQUENCE [LARGE SCALE GENOMIC DNA]</scope>
</reference>
<keyword evidence="9" id="KW-1185">Reference proteome</keyword>
<keyword evidence="5" id="KW-0560">Oxidoreductase</keyword>
<keyword evidence="7" id="KW-0503">Monooxygenase</keyword>
<proteinExistence type="inferred from homology"/>
<comment type="similarity">
    <text evidence="2">Belongs to the cytochrome P450 family.</text>
</comment>